<reference evidence="6 7" key="1">
    <citation type="submission" date="2016-10" db="EMBL/GenBank/DDBJ databases">
        <authorList>
            <person name="Varghese N."/>
            <person name="Submissions S."/>
        </authorList>
    </citation>
    <scope>NUCLEOTIDE SEQUENCE [LARGE SCALE GENOMIC DNA]</scope>
    <source>
        <strain evidence="6 7">DSM 21822</strain>
    </source>
</reference>
<organism evidence="6 7">
    <name type="scientific">Neomesorhizobium albiziae</name>
    <dbReference type="NCBI Taxonomy" id="335020"/>
    <lineage>
        <taxon>Bacteria</taxon>
        <taxon>Pseudomonadati</taxon>
        <taxon>Pseudomonadota</taxon>
        <taxon>Alphaproteobacteria</taxon>
        <taxon>Hyphomicrobiales</taxon>
        <taxon>Phyllobacteriaceae</taxon>
        <taxon>Neomesorhizobium</taxon>
    </lineage>
</organism>
<dbReference type="InterPro" id="IPR050959">
    <property type="entry name" value="MarA-like"/>
</dbReference>
<dbReference type="InterPro" id="IPR018060">
    <property type="entry name" value="HTH_AraC"/>
</dbReference>
<keyword evidence="1" id="KW-0805">Transcription regulation</keyword>
<name>A0A1I4D8S8_9HYPH</name>
<evidence type="ECO:0000259" key="5">
    <source>
        <dbReference type="PROSITE" id="PS01124"/>
    </source>
</evidence>
<keyword evidence="7" id="KW-1185">Reference proteome</keyword>
<dbReference type="InterPro" id="IPR018062">
    <property type="entry name" value="HTH_AraC-typ_CS"/>
</dbReference>
<dbReference type="SMART" id="SM00342">
    <property type="entry name" value="HTH_ARAC"/>
    <property type="match status" value="1"/>
</dbReference>
<keyword evidence="2 6" id="KW-0238">DNA-binding</keyword>
<dbReference type="Gene3D" id="1.10.10.60">
    <property type="entry name" value="Homeodomain-like"/>
    <property type="match status" value="1"/>
</dbReference>
<dbReference type="AlphaFoldDB" id="A0A1I4D8S8"/>
<evidence type="ECO:0000313" key="6">
    <source>
        <dbReference type="EMBL" id="SFK89525.1"/>
    </source>
</evidence>
<evidence type="ECO:0000256" key="2">
    <source>
        <dbReference type="ARBA" id="ARBA00023125"/>
    </source>
</evidence>
<evidence type="ECO:0000256" key="4">
    <source>
        <dbReference type="SAM" id="MobiDB-lite"/>
    </source>
</evidence>
<dbReference type="RefSeq" id="WP_149762411.1">
    <property type="nucleotide sequence ID" value="NZ_BSPE01000060.1"/>
</dbReference>
<dbReference type="GO" id="GO:0003700">
    <property type="term" value="F:DNA-binding transcription factor activity"/>
    <property type="evidence" value="ECO:0007669"/>
    <property type="project" value="InterPro"/>
</dbReference>
<evidence type="ECO:0000313" key="7">
    <source>
        <dbReference type="Proteomes" id="UP000323300"/>
    </source>
</evidence>
<sequence length="381" mass="42124">MAPRQSDDADEPKPQKDVERRRWPRSDLRDEASKPPSPPGLEPIVFSTRQLPAEQQLSSWQTLVDLLVSVRLPDDKTPTDGFPADHTAWNFGGMLLVQQSVPAHSYMRSAERLRASAIDHWCLVLPRSGRTWTEVEGRVAEGGPGLVEFRSLGHPFRGRATESESINLYLPRERFARFAAALDARNNTVLSGNFADLLTDFVAGIMERQQTLAAEDLPRIVQAISDLLIAGLAPSGDGGGVPVQMTNLALMERARQYIHSNLNVADLAPDDLARGLGISRTRLYQMFEPSGGVLHYIQKRRLIAAHEALGDSTDSRRIIDIAESCGFKSAANFSRAFTKEFGYSPREARNALASRRLAEARPRAPQGKTSSFENWLKTLGA</sequence>
<proteinExistence type="predicted"/>
<dbReference type="PANTHER" id="PTHR47504">
    <property type="entry name" value="RIGHT ORIGIN-BINDING PROTEIN"/>
    <property type="match status" value="1"/>
</dbReference>
<feature type="region of interest" description="Disordered" evidence="4">
    <location>
        <begin position="1"/>
        <end position="44"/>
    </location>
</feature>
<feature type="compositionally biased region" description="Basic and acidic residues" evidence="4">
    <location>
        <begin position="1"/>
        <end position="33"/>
    </location>
</feature>
<feature type="domain" description="HTH araC/xylS-type" evidence="5">
    <location>
        <begin position="252"/>
        <end position="351"/>
    </location>
</feature>
<dbReference type="Proteomes" id="UP000323300">
    <property type="component" value="Unassembled WGS sequence"/>
</dbReference>
<dbReference type="OrthoDB" id="8004517at2"/>
<accession>A0A1I4D8S8</accession>
<dbReference type="GO" id="GO:0043565">
    <property type="term" value="F:sequence-specific DNA binding"/>
    <property type="evidence" value="ECO:0007669"/>
    <property type="project" value="InterPro"/>
</dbReference>
<dbReference type="SUPFAM" id="SSF46689">
    <property type="entry name" value="Homeodomain-like"/>
    <property type="match status" value="1"/>
</dbReference>
<dbReference type="EMBL" id="FOSL01000016">
    <property type="protein sequence ID" value="SFK89525.1"/>
    <property type="molecule type" value="Genomic_DNA"/>
</dbReference>
<evidence type="ECO:0000256" key="3">
    <source>
        <dbReference type="ARBA" id="ARBA00023163"/>
    </source>
</evidence>
<keyword evidence="3" id="KW-0804">Transcription</keyword>
<dbReference type="Pfam" id="PF12833">
    <property type="entry name" value="HTH_18"/>
    <property type="match status" value="1"/>
</dbReference>
<evidence type="ECO:0000256" key="1">
    <source>
        <dbReference type="ARBA" id="ARBA00023015"/>
    </source>
</evidence>
<dbReference type="PROSITE" id="PS00041">
    <property type="entry name" value="HTH_ARAC_FAMILY_1"/>
    <property type="match status" value="1"/>
</dbReference>
<dbReference type="PRINTS" id="PR00032">
    <property type="entry name" value="HTHARAC"/>
</dbReference>
<gene>
    <name evidence="6" type="ORF">SAMN04488498_11681</name>
</gene>
<dbReference type="InterPro" id="IPR009057">
    <property type="entry name" value="Homeodomain-like_sf"/>
</dbReference>
<dbReference type="PANTHER" id="PTHR47504:SF5">
    <property type="entry name" value="RIGHT ORIGIN-BINDING PROTEIN"/>
    <property type="match status" value="1"/>
</dbReference>
<dbReference type="PROSITE" id="PS01124">
    <property type="entry name" value="HTH_ARAC_FAMILY_2"/>
    <property type="match status" value="1"/>
</dbReference>
<dbReference type="InterPro" id="IPR020449">
    <property type="entry name" value="Tscrpt_reg_AraC-type_HTH"/>
</dbReference>
<protein>
    <submittedName>
        <fullName evidence="6">AraC-type DNA-binding protein</fullName>
    </submittedName>
</protein>